<name>A0A1W1ELJ9_9ZZZZ</name>
<protein>
    <submittedName>
        <fullName evidence="2">Dihydroneopterin aldolase</fullName>
        <ecNumber evidence="2">4.1.2.25</ecNumber>
    </submittedName>
</protein>
<accession>A0A1W1ELJ9</accession>
<feature type="domain" description="Dihydroneopterin aldolase/epimerase" evidence="1">
    <location>
        <begin position="3"/>
        <end position="105"/>
    </location>
</feature>
<proteinExistence type="predicted"/>
<reference evidence="2" key="1">
    <citation type="submission" date="2016-10" db="EMBL/GenBank/DDBJ databases">
        <authorList>
            <person name="de Groot N.N."/>
        </authorList>
    </citation>
    <scope>NUCLEOTIDE SEQUENCE</scope>
</reference>
<gene>
    <name evidence="2" type="ORF">MNB_SV-15-1023</name>
</gene>
<dbReference type="EC" id="4.1.2.25" evidence="2"/>
<sequence length="116" mass="13779">MRIHIKELSFEVIIGILEFERMHNQQVIVNMDIEYKFDKDNFIDYSIIALRVEEMMLENQYQLIEDALNDINNDIYSKYSNLITNIKIEIIKPNIIDNCIVSVSNSWDYRGDNNEA</sequence>
<dbReference type="Gene3D" id="3.30.1130.10">
    <property type="match status" value="1"/>
</dbReference>
<dbReference type="NCBIfam" id="TIGR00526">
    <property type="entry name" value="folB_dom"/>
    <property type="match status" value="1"/>
</dbReference>
<dbReference type="InterPro" id="IPR043133">
    <property type="entry name" value="GTP-CH-I_C/QueF"/>
</dbReference>
<dbReference type="SMART" id="SM00905">
    <property type="entry name" value="FolB"/>
    <property type="match status" value="1"/>
</dbReference>
<keyword evidence="2" id="KW-0456">Lyase</keyword>
<evidence type="ECO:0000259" key="1">
    <source>
        <dbReference type="SMART" id="SM00905"/>
    </source>
</evidence>
<evidence type="ECO:0000313" key="2">
    <source>
        <dbReference type="EMBL" id="SHO81751.1"/>
    </source>
</evidence>
<organism evidence="2">
    <name type="scientific">hydrothermal vent metagenome</name>
    <dbReference type="NCBI Taxonomy" id="652676"/>
    <lineage>
        <taxon>unclassified sequences</taxon>
        <taxon>metagenomes</taxon>
        <taxon>ecological metagenomes</taxon>
    </lineage>
</organism>
<dbReference type="GO" id="GO:0006760">
    <property type="term" value="P:folic acid-containing compound metabolic process"/>
    <property type="evidence" value="ECO:0007669"/>
    <property type="project" value="InterPro"/>
</dbReference>
<dbReference type="EMBL" id="FRYL01000049">
    <property type="protein sequence ID" value="SHO81751.1"/>
    <property type="molecule type" value="Genomic_DNA"/>
</dbReference>
<dbReference type="SUPFAM" id="SSF55620">
    <property type="entry name" value="Tetrahydrobiopterin biosynthesis enzymes-like"/>
    <property type="match status" value="1"/>
</dbReference>
<dbReference type="AlphaFoldDB" id="A0A1W1ELJ9"/>
<dbReference type="Pfam" id="PF02152">
    <property type="entry name" value="FolB"/>
    <property type="match status" value="1"/>
</dbReference>
<dbReference type="GO" id="GO:0004150">
    <property type="term" value="F:dihydroneopterin aldolase activity"/>
    <property type="evidence" value="ECO:0007669"/>
    <property type="project" value="UniProtKB-EC"/>
</dbReference>
<dbReference type="InterPro" id="IPR006157">
    <property type="entry name" value="FolB_dom"/>
</dbReference>